<proteinExistence type="predicted"/>
<organism evidence="1 2">
    <name type="scientific">Yarrowia lipolytica</name>
    <name type="common">Candida lipolytica</name>
    <dbReference type="NCBI Taxonomy" id="4952"/>
    <lineage>
        <taxon>Eukaryota</taxon>
        <taxon>Fungi</taxon>
        <taxon>Dikarya</taxon>
        <taxon>Ascomycota</taxon>
        <taxon>Saccharomycotina</taxon>
        <taxon>Dipodascomycetes</taxon>
        <taxon>Dipodascales</taxon>
        <taxon>Dipodascales incertae sedis</taxon>
        <taxon>Yarrowia</taxon>
    </lineage>
</organism>
<dbReference type="GeneID" id="90949512"/>
<dbReference type="VEuPathDB" id="FungiDB:YALI0_D18634g"/>
<accession>A0A1D8NB79</accession>
<gene>
    <name evidence="1" type="ORF">YALI1_C20964g</name>
</gene>
<sequence>MAVICHEHSEVKFSVETSQTDDSVIDVSFSNVNALFWDRDHETSMECEKDDGESSMDPDMVSIDKTSFKVLPPVAGYCPICLRISVRSSWETLIVDLENVAYHQLWLVCSEDETEMWKFGNKKLGPGKPDFDLTSVFECADEDDSDVVLE</sequence>
<dbReference type="EMBL" id="CP017555">
    <property type="protein sequence ID" value="AOW02898.1"/>
    <property type="molecule type" value="Genomic_DNA"/>
</dbReference>
<evidence type="ECO:0000313" key="2">
    <source>
        <dbReference type="Proteomes" id="UP000182444"/>
    </source>
</evidence>
<dbReference type="VEuPathDB" id="FungiDB:YALI1_C20964g"/>
<dbReference type="Proteomes" id="UP000182444">
    <property type="component" value="Chromosome 1C"/>
</dbReference>
<dbReference type="AlphaFoldDB" id="A0A1D8NB79"/>
<name>A0A1D8NB79_YARLL</name>
<reference evidence="1 2" key="1">
    <citation type="journal article" date="2016" name="PLoS ONE">
        <title>Sequence Assembly of Yarrowia lipolytica Strain W29/CLIB89 Shows Transposable Element Diversity.</title>
        <authorList>
            <person name="Magnan C."/>
            <person name="Yu J."/>
            <person name="Chang I."/>
            <person name="Jahn E."/>
            <person name="Kanomata Y."/>
            <person name="Wu J."/>
            <person name="Zeller M."/>
            <person name="Oakes M."/>
            <person name="Baldi P."/>
            <person name="Sandmeyer S."/>
        </authorList>
    </citation>
    <scope>NUCLEOTIDE SEQUENCE [LARGE SCALE GENOMIC DNA]</scope>
    <source>
        <strain evidence="2">CLIB89(W29)</strain>
    </source>
</reference>
<protein>
    <submittedName>
        <fullName evidence="1">Uncharacterized protein</fullName>
    </submittedName>
</protein>
<dbReference type="RefSeq" id="XP_068138506.1">
    <property type="nucleotide sequence ID" value="XM_068282405.1"/>
</dbReference>
<evidence type="ECO:0000313" key="1">
    <source>
        <dbReference type="EMBL" id="AOW02898.1"/>
    </source>
</evidence>